<dbReference type="Proteomes" id="UP001157006">
    <property type="component" value="Chromosome 1S"/>
</dbReference>
<name>A0AAV0Z7Z1_VICFA</name>
<dbReference type="AlphaFoldDB" id="A0AAV0Z7Z1"/>
<proteinExistence type="predicted"/>
<dbReference type="Gene3D" id="3.80.10.10">
    <property type="entry name" value="Ribonuclease Inhibitor"/>
    <property type="match status" value="1"/>
</dbReference>
<evidence type="ECO:0000313" key="1">
    <source>
        <dbReference type="EMBL" id="CAI8592989.1"/>
    </source>
</evidence>
<gene>
    <name evidence="1" type="ORF">VFH_I068880</name>
</gene>
<protein>
    <submittedName>
        <fullName evidence="1">Uncharacterized protein</fullName>
    </submittedName>
</protein>
<sequence>MPKSINSLISLVTLDLCGCIKLENLPLLGNISASSKSVELFNDEGFSNLNTIPDAIGELRHLERLSLEGNNFVSLPSSGGGFAVYSIFKLGTLQSASI</sequence>
<dbReference type="InterPro" id="IPR032675">
    <property type="entry name" value="LRR_dom_sf"/>
</dbReference>
<organism evidence="1 2">
    <name type="scientific">Vicia faba</name>
    <name type="common">Broad bean</name>
    <name type="synonym">Faba vulgaris</name>
    <dbReference type="NCBI Taxonomy" id="3906"/>
    <lineage>
        <taxon>Eukaryota</taxon>
        <taxon>Viridiplantae</taxon>
        <taxon>Streptophyta</taxon>
        <taxon>Embryophyta</taxon>
        <taxon>Tracheophyta</taxon>
        <taxon>Spermatophyta</taxon>
        <taxon>Magnoliopsida</taxon>
        <taxon>eudicotyledons</taxon>
        <taxon>Gunneridae</taxon>
        <taxon>Pentapetalae</taxon>
        <taxon>rosids</taxon>
        <taxon>fabids</taxon>
        <taxon>Fabales</taxon>
        <taxon>Fabaceae</taxon>
        <taxon>Papilionoideae</taxon>
        <taxon>50 kb inversion clade</taxon>
        <taxon>NPAAA clade</taxon>
        <taxon>Hologalegina</taxon>
        <taxon>IRL clade</taxon>
        <taxon>Fabeae</taxon>
        <taxon>Vicia</taxon>
    </lineage>
</organism>
<accession>A0AAV0Z7Z1</accession>
<evidence type="ECO:0000313" key="2">
    <source>
        <dbReference type="Proteomes" id="UP001157006"/>
    </source>
</evidence>
<dbReference type="EMBL" id="OX451735">
    <property type="protein sequence ID" value="CAI8592989.1"/>
    <property type="molecule type" value="Genomic_DNA"/>
</dbReference>
<reference evidence="1 2" key="1">
    <citation type="submission" date="2023-01" db="EMBL/GenBank/DDBJ databases">
        <authorList>
            <person name="Kreplak J."/>
        </authorList>
    </citation>
    <scope>NUCLEOTIDE SEQUENCE [LARGE SCALE GENOMIC DNA]</scope>
</reference>
<dbReference type="SUPFAM" id="SSF52058">
    <property type="entry name" value="L domain-like"/>
    <property type="match status" value="1"/>
</dbReference>
<keyword evidence="2" id="KW-1185">Reference proteome</keyword>